<proteinExistence type="predicted"/>
<evidence type="ECO:0000259" key="1">
    <source>
        <dbReference type="PROSITE" id="PS51857"/>
    </source>
</evidence>
<dbReference type="PANTHER" id="PTHR46565">
    <property type="entry name" value="COLD SHOCK DOMAIN PROTEIN 2"/>
    <property type="match status" value="1"/>
</dbReference>
<feature type="domain" description="CSD" evidence="1">
    <location>
        <begin position="3"/>
        <end position="67"/>
    </location>
</feature>
<keyword evidence="3" id="KW-1185">Reference proteome</keyword>
<dbReference type="InterPro" id="IPR002059">
    <property type="entry name" value="CSP_DNA-bd"/>
</dbReference>
<sequence length="73" mass="8182">MENKKGTVKWFNKGVGFIESHDGSSDIFVHQTAILMEGFRKLNTGDVVTYAEGVDHIDRRCAVDVFVIEPARV</sequence>
<reference evidence="2" key="1">
    <citation type="submission" date="2022-08" db="EMBL/GenBank/DDBJ databases">
        <title>The genomic sequence of strain Paenibacillus sp. SCIV0701.</title>
        <authorList>
            <person name="Zhao H."/>
        </authorList>
    </citation>
    <scope>NUCLEOTIDE SEQUENCE</scope>
    <source>
        <strain evidence="2">SCIV0701</strain>
    </source>
</reference>
<dbReference type="InterPro" id="IPR012340">
    <property type="entry name" value="NA-bd_OB-fold"/>
</dbReference>
<evidence type="ECO:0000313" key="3">
    <source>
        <dbReference type="Proteomes" id="UP001141950"/>
    </source>
</evidence>
<dbReference type="Proteomes" id="UP001141950">
    <property type="component" value="Unassembled WGS sequence"/>
</dbReference>
<dbReference type="Gene3D" id="2.40.50.140">
    <property type="entry name" value="Nucleic acid-binding proteins"/>
    <property type="match status" value="1"/>
</dbReference>
<dbReference type="InterPro" id="IPR011129">
    <property type="entry name" value="CSD"/>
</dbReference>
<protein>
    <submittedName>
        <fullName evidence="2">Cold shock domain-containing protein</fullName>
    </submittedName>
</protein>
<comment type="caution">
    <text evidence="2">The sequence shown here is derived from an EMBL/GenBank/DDBJ whole genome shotgun (WGS) entry which is preliminary data.</text>
</comment>
<dbReference type="PANTHER" id="PTHR46565:SF20">
    <property type="entry name" value="COLD SHOCK DOMAIN-CONTAINING PROTEIN 4"/>
    <property type="match status" value="1"/>
</dbReference>
<dbReference type="AlphaFoldDB" id="A0A9X2MR37"/>
<gene>
    <name evidence="2" type="ORF">NQZ67_15700</name>
</gene>
<dbReference type="SMART" id="SM00357">
    <property type="entry name" value="CSP"/>
    <property type="match status" value="1"/>
</dbReference>
<name>A0A9X2MR37_9BACL</name>
<dbReference type="SUPFAM" id="SSF50249">
    <property type="entry name" value="Nucleic acid-binding proteins"/>
    <property type="match status" value="1"/>
</dbReference>
<dbReference type="PROSITE" id="PS51857">
    <property type="entry name" value="CSD_2"/>
    <property type="match status" value="1"/>
</dbReference>
<dbReference type="EMBL" id="JANIPJ010000011">
    <property type="protein sequence ID" value="MCR2805331.1"/>
    <property type="molecule type" value="Genomic_DNA"/>
</dbReference>
<dbReference type="GO" id="GO:0003676">
    <property type="term" value="F:nucleic acid binding"/>
    <property type="evidence" value="ECO:0007669"/>
    <property type="project" value="InterPro"/>
</dbReference>
<dbReference type="RefSeq" id="WP_257447593.1">
    <property type="nucleotide sequence ID" value="NZ_JANIPJ010000011.1"/>
</dbReference>
<organism evidence="2 3">
    <name type="scientific">Paenibacillus soyae</name>
    <dbReference type="NCBI Taxonomy" id="2969249"/>
    <lineage>
        <taxon>Bacteria</taxon>
        <taxon>Bacillati</taxon>
        <taxon>Bacillota</taxon>
        <taxon>Bacilli</taxon>
        <taxon>Bacillales</taxon>
        <taxon>Paenibacillaceae</taxon>
        <taxon>Paenibacillus</taxon>
    </lineage>
</organism>
<evidence type="ECO:0000313" key="2">
    <source>
        <dbReference type="EMBL" id="MCR2805331.1"/>
    </source>
</evidence>
<dbReference type="Pfam" id="PF00313">
    <property type="entry name" value="CSD"/>
    <property type="match status" value="1"/>
</dbReference>
<dbReference type="CDD" id="cd04458">
    <property type="entry name" value="CSP_CDS"/>
    <property type="match status" value="1"/>
</dbReference>
<accession>A0A9X2MR37</accession>